<dbReference type="OrthoDB" id="9791546at2"/>
<evidence type="ECO:0000256" key="1">
    <source>
        <dbReference type="ARBA" id="ARBA00005417"/>
    </source>
</evidence>
<name>A0A2T0BC95_9CLOT</name>
<organism evidence="6 7">
    <name type="scientific">Clostridium vincentii</name>
    <dbReference type="NCBI Taxonomy" id="52704"/>
    <lineage>
        <taxon>Bacteria</taxon>
        <taxon>Bacillati</taxon>
        <taxon>Bacillota</taxon>
        <taxon>Clostridia</taxon>
        <taxon>Eubacteriales</taxon>
        <taxon>Clostridiaceae</taxon>
        <taxon>Clostridium</taxon>
    </lineage>
</organism>
<protein>
    <submittedName>
        <fullName evidence="6">Bacitracin export ATP-binding protein BceA</fullName>
    </submittedName>
</protein>
<dbReference type="EMBL" id="PVXQ01000029">
    <property type="protein sequence ID" value="PRR81462.1"/>
    <property type="molecule type" value="Genomic_DNA"/>
</dbReference>
<dbReference type="FunFam" id="3.40.50.300:FF:000032">
    <property type="entry name" value="Export ABC transporter ATP-binding protein"/>
    <property type="match status" value="1"/>
</dbReference>
<dbReference type="SUPFAM" id="SSF52540">
    <property type="entry name" value="P-loop containing nucleoside triphosphate hydrolases"/>
    <property type="match status" value="1"/>
</dbReference>
<dbReference type="Pfam" id="PF00005">
    <property type="entry name" value="ABC_tran"/>
    <property type="match status" value="1"/>
</dbReference>
<dbReference type="CDD" id="cd03255">
    <property type="entry name" value="ABC_MJ0796_LolCDE_FtsE"/>
    <property type="match status" value="1"/>
</dbReference>
<dbReference type="SMART" id="SM00382">
    <property type="entry name" value="AAA"/>
    <property type="match status" value="1"/>
</dbReference>
<comment type="similarity">
    <text evidence="1">Belongs to the ABC transporter superfamily.</text>
</comment>
<evidence type="ECO:0000313" key="7">
    <source>
        <dbReference type="Proteomes" id="UP000239471"/>
    </source>
</evidence>
<evidence type="ECO:0000256" key="3">
    <source>
        <dbReference type="ARBA" id="ARBA00022741"/>
    </source>
</evidence>
<gene>
    <name evidence="6" type="primary">bceA_4</name>
    <name evidence="6" type="ORF">CLVI_24890</name>
</gene>
<evidence type="ECO:0000256" key="4">
    <source>
        <dbReference type="ARBA" id="ARBA00022840"/>
    </source>
</evidence>
<dbReference type="InterPro" id="IPR017911">
    <property type="entry name" value="MacB-like_ATP-bd"/>
</dbReference>
<evidence type="ECO:0000313" key="6">
    <source>
        <dbReference type="EMBL" id="PRR81462.1"/>
    </source>
</evidence>
<sequence>MKEIIVAKHLIKQYGESNQVKALDDVSISICQGDFIGIMGPSGSGKSTLLNMIGTVDKVTKGSVMIGEKDVSVMGESEIAKFRYENVGFIFQEFNLIDSLTVRENIGIPLALAGKSKMEIKERVEKIALKLNITEYLYKFPSECSGGQKQRAASARALVADPKIIVADEPTGNLDTKNSHELLQFLRELNEKEGVTILMVTHDSMIASYTKKLVFLRDGKIEEILEKGEKDQQQFFYDIVEVTSRETQNLLNVMAK</sequence>
<evidence type="ECO:0000259" key="5">
    <source>
        <dbReference type="PROSITE" id="PS50893"/>
    </source>
</evidence>
<dbReference type="GO" id="GO:0022857">
    <property type="term" value="F:transmembrane transporter activity"/>
    <property type="evidence" value="ECO:0007669"/>
    <property type="project" value="UniProtKB-ARBA"/>
</dbReference>
<comment type="caution">
    <text evidence="6">The sequence shown here is derived from an EMBL/GenBank/DDBJ whole genome shotgun (WGS) entry which is preliminary data.</text>
</comment>
<dbReference type="InterPro" id="IPR003439">
    <property type="entry name" value="ABC_transporter-like_ATP-bd"/>
</dbReference>
<keyword evidence="3" id="KW-0547">Nucleotide-binding</keyword>
<dbReference type="PANTHER" id="PTHR42798">
    <property type="entry name" value="LIPOPROTEIN-RELEASING SYSTEM ATP-BINDING PROTEIN LOLD"/>
    <property type="match status" value="1"/>
</dbReference>
<dbReference type="PANTHER" id="PTHR42798:SF7">
    <property type="entry name" value="ALPHA-D-RIBOSE 1-METHYLPHOSPHONATE 5-TRIPHOSPHATE SYNTHASE SUBUNIT PHNL"/>
    <property type="match status" value="1"/>
</dbReference>
<dbReference type="InterPro" id="IPR003593">
    <property type="entry name" value="AAA+_ATPase"/>
</dbReference>
<dbReference type="Gene3D" id="3.40.50.300">
    <property type="entry name" value="P-loop containing nucleotide triphosphate hydrolases"/>
    <property type="match status" value="1"/>
</dbReference>
<accession>A0A2T0BC95</accession>
<feature type="domain" description="ABC transporter" evidence="5">
    <location>
        <begin position="5"/>
        <end position="243"/>
    </location>
</feature>
<dbReference type="InterPro" id="IPR027417">
    <property type="entry name" value="P-loop_NTPase"/>
</dbReference>
<evidence type="ECO:0000256" key="2">
    <source>
        <dbReference type="ARBA" id="ARBA00022448"/>
    </source>
</evidence>
<proteinExistence type="inferred from homology"/>
<keyword evidence="2" id="KW-0813">Transport</keyword>
<dbReference type="GO" id="GO:0098796">
    <property type="term" value="C:membrane protein complex"/>
    <property type="evidence" value="ECO:0007669"/>
    <property type="project" value="UniProtKB-ARBA"/>
</dbReference>
<dbReference type="PROSITE" id="PS50893">
    <property type="entry name" value="ABC_TRANSPORTER_2"/>
    <property type="match status" value="1"/>
</dbReference>
<keyword evidence="4 6" id="KW-0067">ATP-binding</keyword>
<dbReference type="GO" id="GO:0005524">
    <property type="term" value="F:ATP binding"/>
    <property type="evidence" value="ECO:0007669"/>
    <property type="project" value="UniProtKB-KW"/>
</dbReference>
<dbReference type="Proteomes" id="UP000239471">
    <property type="component" value="Unassembled WGS sequence"/>
</dbReference>
<dbReference type="GO" id="GO:0016887">
    <property type="term" value="F:ATP hydrolysis activity"/>
    <property type="evidence" value="ECO:0007669"/>
    <property type="project" value="InterPro"/>
</dbReference>
<dbReference type="RefSeq" id="WP_106060421.1">
    <property type="nucleotide sequence ID" value="NZ_PVXQ01000029.1"/>
</dbReference>
<dbReference type="AlphaFoldDB" id="A0A2T0BC95"/>
<reference evidence="6 7" key="1">
    <citation type="submission" date="2018-03" db="EMBL/GenBank/DDBJ databases">
        <title>Genome sequence of Clostridium vincentii DSM 10228.</title>
        <authorList>
            <person name="Poehlein A."/>
            <person name="Daniel R."/>
        </authorList>
    </citation>
    <scope>NUCLEOTIDE SEQUENCE [LARGE SCALE GENOMIC DNA]</scope>
    <source>
        <strain evidence="6 7">DSM 10228</strain>
    </source>
</reference>
<keyword evidence="7" id="KW-1185">Reference proteome</keyword>